<dbReference type="EMBL" id="PVQB02001096">
    <property type="protein sequence ID" value="KAF4332338.1"/>
    <property type="molecule type" value="Genomic_DNA"/>
</dbReference>
<dbReference type="OrthoDB" id="10379878at2759"/>
<feature type="non-terminal residue" evidence="1">
    <location>
        <position position="1"/>
    </location>
</feature>
<keyword evidence="2" id="KW-1185">Reference proteome</keyword>
<comment type="caution">
    <text evidence="1">The sequence shown here is derived from an EMBL/GenBank/DDBJ whole genome shotgun (WGS) entry which is preliminary data.</text>
</comment>
<evidence type="ECO:0000313" key="1">
    <source>
        <dbReference type="EMBL" id="KAF4332338.1"/>
    </source>
</evidence>
<dbReference type="AlphaFoldDB" id="A0A9P5DS13"/>
<sequence length="126" mass="14968">QILTWTHMADNTRQRTRLQNEVAGIIERIKKKHRDAVEIRDKRNHHWSNIQEIEAAILAGQRTMFSPQVDRNDQFKALEDLEVNMKENHDEAYDCQDQLDKIYTKVVKLIEKQFELELELNRVGNA</sequence>
<protein>
    <submittedName>
        <fullName evidence="1">Uncharacterized protein</fullName>
    </submittedName>
</protein>
<reference evidence="1" key="1">
    <citation type="journal article" date="2017" name="Mycologia">
        <title>Fusarium algeriense, sp. nov., a novel toxigenic crown rot pathogen of durum wheat from Algeria is nested in the Fusarium burgessii species complex.</title>
        <authorList>
            <person name="Laraba I."/>
            <person name="Keddad A."/>
            <person name="Boureghda H."/>
            <person name="Abdallah N."/>
            <person name="Vaughan M.M."/>
            <person name="Proctor R.H."/>
            <person name="Busman M."/>
            <person name="O'Donnell K."/>
        </authorList>
    </citation>
    <scope>NUCLEOTIDE SEQUENCE</scope>
    <source>
        <strain evidence="1">NRRL 25174</strain>
    </source>
</reference>
<evidence type="ECO:0000313" key="2">
    <source>
        <dbReference type="Proteomes" id="UP000730481"/>
    </source>
</evidence>
<gene>
    <name evidence="1" type="ORF">FBEOM_13861</name>
</gene>
<organism evidence="1 2">
    <name type="scientific">Fusarium beomiforme</name>
    <dbReference type="NCBI Taxonomy" id="44412"/>
    <lineage>
        <taxon>Eukaryota</taxon>
        <taxon>Fungi</taxon>
        <taxon>Dikarya</taxon>
        <taxon>Ascomycota</taxon>
        <taxon>Pezizomycotina</taxon>
        <taxon>Sordariomycetes</taxon>
        <taxon>Hypocreomycetidae</taxon>
        <taxon>Hypocreales</taxon>
        <taxon>Nectriaceae</taxon>
        <taxon>Fusarium</taxon>
        <taxon>Fusarium burgessii species complex</taxon>
    </lineage>
</organism>
<reference evidence="1" key="2">
    <citation type="submission" date="2020-02" db="EMBL/GenBank/DDBJ databases">
        <title>Identification and distribution of gene clusters putatively required for synthesis of sphingolipid metabolism inhibitors in phylogenetically diverse species of the filamentous fungus Fusarium.</title>
        <authorList>
            <person name="Kim H.-S."/>
            <person name="Busman M."/>
            <person name="Brown D.W."/>
            <person name="Divon H."/>
            <person name="Uhlig S."/>
            <person name="Proctor R.H."/>
        </authorList>
    </citation>
    <scope>NUCLEOTIDE SEQUENCE</scope>
    <source>
        <strain evidence="1">NRRL 25174</strain>
    </source>
</reference>
<accession>A0A9P5DS13</accession>
<proteinExistence type="predicted"/>
<dbReference type="Proteomes" id="UP000730481">
    <property type="component" value="Unassembled WGS sequence"/>
</dbReference>
<name>A0A9P5DS13_9HYPO</name>